<accession>A0A4Q0YM58</accession>
<dbReference type="AlphaFoldDB" id="A0A4Q0YM58"/>
<keyword evidence="3" id="KW-1185">Reference proteome</keyword>
<evidence type="ECO:0000313" key="3">
    <source>
        <dbReference type="Proteomes" id="UP000290287"/>
    </source>
</evidence>
<organism evidence="2 3">
    <name type="scientific">Veronia nyctiphanis</name>
    <dbReference type="NCBI Taxonomy" id="1278244"/>
    <lineage>
        <taxon>Bacteria</taxon>
        <taxon>Pseudomonadati</taxon>
        <taxon>Pseudomonadota</taxon>
        <taxon>Gammaproteobacteria</taxon>
        <taxon>Vibrionales</taxon>
        <taxon>Vibrionaceae</taxon>
        <taxon>Veronia</taxon>
    </lineage>
</organism>
<dbReference type="InterPro" id="IPR008407">
    <property type="entry name" value="Brnchd-chn_aa_trnsp_AzlD"/>
</dbReference>
<dbReference type="Proteomes" id="UP000290287">
    <property type="component" value="Unassembled WGS sequence"/>
</dbReference>
<keyword evidence="1" id="KW-1133">Transmembrane helix</keyword>
<evidence type="ECO:0000313" key="2">
    <source>
        <dbReference type="EMBL" id="RXJ71503.1"/>
    </source>
</evidence>
<sequence length="100" mass="11248">MIWFSIFAMTAIIFLSRYLFLSPGLPLKISDKLRDFLSFSAPAVLTALCAPIVFLRNGQLDISADNPYLVAALAAVLLAYFTRKMLLTVIVSFLVFFFFK</sequence>
<keyword evidence="1" id="KW-0812">Transmembrane</keyword>
<feature type="transmembrane region" description="Helical" evidence="1">
    <location>
        <begin position="36"/>
        <end position="56"/>
    </location>
</feature>
<dbReference type="Pfam" id="PF05437">
    <property type="entry name" value="AzlD"/>
    <property type="match status" value="1"/>
</dbReference>
<name>A0A4Q0YM58_9GAMM</name>
<protein>
    <submittedName>
        <fullName evidence="2">Branched-chain amino acid ABC transporter</fullName>
    </submittedName>
</protein>
<gene>
    <name evidence="2" type="ORF">CS022_20630</name>
</gene>
<dbReference type="EMBL" id="PEIB01000036">
    <property type="protein sequence ID" value="RXJ71503.1"/>
    <property type="molecule type" value="Genomic_DNA"/>
</dbReference>
<reference evidence="2 3" key="1">
    <citation type="submission" date="2017-10" db="EMBL/GenBank/DDBJ databases">
        <title>Nyctiphanis sp. nov., isolated from the stomach of the euphausiid Nyctiphanes simplex (Hansen, 1911) in the Gulf of California.</title>
        <authorList>
            <person name="Gomez-Gil B."/>
            <person name="Aguilar-Mendez M."/>
            <person name="Lopez-Cortes A."/>
            <person name="Gomez-Gutierrez J."/>
            <person name="Roque A."/>
            <person name="Lang E."/>
            <person name="Gonzalez-Castillo A."/>
        </authorList>
    </citation>
    <scope>NUCLEOTIDE SEQUENCE [LARGE SCALE GENOMIC DNA]</scope>
    <source>
        <strain evidence="2 3">CAIM 600</strain>
    </source>
</reference>
<dbReference type="RefSeq" id="WP_129123816.1">
    <property type="nucleotide sequence ID" value="NZ_PEIB01000036.1"/>
</dbReference>
<dbReference type="OrthoDB" id="4257348at2"/>
<comment type="caution">
    <text evidence="2">The sequence shown here is derived from an EMBL/GenBank/DDBJ whole genome shotgun (WGS) entry which is preliminary data.</text>
</comment>
<feature type="transmembrane region" description="Helical" evidence="1">
    <location>
        <begin position="6"/>
        <end position="24"/>
    </location>
</feature>
<keyword evidence="1" id="KW-0472">Membrane</keyword>
<evidence type="ECO:0000256" key="1">
    <source>
        <dbReference type="SAM" id="Phobius"/>
    </source>
</evidence>
<feature type="transmembrane region" description="Helical" evidence="1">
    <location>
        <begin position="68"/>
        <end position="99"/>
    </location>
</feature>
<proteinExistence type="predicted"/>